<feature type="domain" description="Peptidase C51" evidence="2">
    <location>
        <begin position="51"/>
        <end position="125"/>
    </location>
</feature>
<dbReference type="Gene3D" id="3.90.1720.10">
    <property type="entry name" value="endopeptidase domain like (from Nostoc punctiforme)"/>
    <property type="match status" value="1"/>
</dbReference>
<dbReference type="Pfam" id="PF05257">
    <property type="entry name" value="CHAP"/>
    <property type="match status" value="1"/>
</dbReference>
<dbReference type="SUPFAM" id="SSF54001">
    <property type="entry name" value="Cysteine proteinases"/>
    <property type="match status" value="1"/>
</dbReference>
<name>A0A8S5U8A9_9CAUD</name>
<dbReference type="InterPro" id="IPR007921">
    <property type="entry name" value="CHAP_dom"/>
</dbReference>
<accession>A0A8S5U8A9</accession>
<dbReference type="GO" id="GO:0001897">
    <property type="term" value="P:symbiont-mediated cytolysis of host cell"/>
    <property type="evidence" value="ECO:0007669"/>
    <property type="project" value="UniProtKB-ARBA"/>
</dbReference>
<keyword evidence="1" id="KW-0929">Antimicrobial</keyword>
<evidence type="ECO:0000259" key="2">
    <source>
        <dbReference type="Pfam" id="PF05257"/>
    </source>
</evidence>
<protein>
    <submittedName>
        <fullName evidence="3">CHAP domain protein</fullName>
    </submittedName>
</protein>
<organism evidence="3">
    <name type="scientific">Podoviridae sp. ctdxt3</name>
    <dbReference type="NCBI Taxonomy" id="2825263"/>
    <lineage>
        <taxon>Viruses</taxon>
        <taxon>Duplodnaviria</taxon>
        <taxon>Heunggongvirae</taxon>
        <taxon>Uroviricota</taxon>
        <taxon>Caudoviricetes</taxon>
    </lineage>
</organism>
<dbReference type="EMBL" id="BK016035">
    <property type="protein sequence ID" value="DAF90685.1"/>
    <property type="molecule type" value="Genomic_DNA"/>
</dbReference>
<reference evidence="3" key="1">
    <citation type="journal article" date="2021" name="Proc. Natl. Acad. Sci. U.S.A.">
        <title>A Catalog of Tens of Thousands of Viruses from Human Metagenomes Reveals Hidden Associations with Chronic Diseases.</title>
        <authorList>
            <person name="Tisza M.J."/>
            <person name="Buck C.B."/>
        </authorList>
    </citation>
    <scope>NUCLEOTIDE SEQUENCE</scope>
    <source>
        <strain evidence="3">Ctdxt3</strain>
    </source>
</reference>
<evidence type="ECO:0000313" key="3">
    <source>
        <dbReference type="EMBL" id="DAF90685.1"/>
    </source>
</evidence>
<dbReference type="InterPro" id="IPR038765">
    <property type="entry name" value="Papain-like_cys_pep_sf"/>
</dbReference>
<evidence type="ECO:0000256" key="1">
    <source>
        <dbReference type="ARBA" id="ARBA00022529"/>
    </source>
</evidence>
<proteinExistence type="predicted"/>
<sequence>MATAEDVLNIARGELGYYAPDDPEPGSKYGRWMADITGEEWLRGPSREIWWCCCFSSWCLAKAGVEVPGFPSYNTDLVLSANPPRVPLSQALPGDIVIWDWDGNGTTDHIGIIEDPRAMITIEGNKDNAVKRVNRSSVNYLVRAVIRPAYSGVESDHERPSASDPVAGMAQLVIDGRYGNYPERVDRLYKEVQSCVDALWFGAVVSGYPSAVVAFSQRVMRGDYGNYPERVGNIYATVQAAVDSMYH</sequence>